<dbReference type="PROSITE" id="PS50937">
    <property type="entry name" value="HTH_MERR_2"/>
    <property type="match status" value="1"/>
</dbReference>
<dbReference type="GO" id="GO:0003700">
    <property type="term" value="F:DNA-binding transcription factor activity"/>
    <property type="evidence" value="ECO:0007669"/>
    <property type="project" value="InterPro"/>
</dbReference>
<name>A0A849BSK0_9NOCA</name>
<comment type="caution">
    <text evidence="6">The sequence shown here is derived from an EMBL/GenBank/DDBJ whole genome shotgun (WGS) entry which is preliminary data.</text>
</comment>
<keyword evidence="3" id="KW-0238">DNA-binding</keyword>
<dbReference type="RefSeq" id="WP_067526971.1">
    <property type="nucleotide sequence ID" value="NZ_JABELX010000001.1"/>
</dbReference>
<evidence type="ECO:0000313" key="6">
    <source>
        <dbReference type="EMBL" id="NNH69104.1"/>
    </source>
</evidence>
<dbReference type="Gene3D" id="1.10.1660.10">
    <property type="match status" value="2"/>
</dbReference>
<organism evidence="6 7">
    <name type="scientific">Nocardia uniformis</name>
    <dbReference type="NCBI Taxonomy" id="53432"/>
    <lineage>
        <taxon>Bacteria</taxon>
        <taxon>Bacillati</taxon>
        <taxon>Actinomycetota</taxon>
        <taxon>Actinomycetes</taxon>
        <taxon>Mycobacteriales</taxon>
        <taxon>Nocardiaceae</taxon>
        <taxon>Nocardia</taxon>
    </lineage>
</organism>
<keyword evidence="4" id="KW-0804">Transcription</keyword>
<dbReference type="Pfam" id="PF13411">
    <property type="entry name" value="MerR_1"/>
    <property type="match status" value="2"/>
</dbReference>
<evidence type="ECO:0000256" key="2">
    <source>
        <dbReference type="ARBA" id="ARBA00023015"/>
    </source>
</evidence>
<evidence type="ECO:0000256" key="1">
    <source>
        <dbReference type="ARBA" id="ARBA00022491"/>
    </source>
</evidence>
<dbReference type="SMART" id="SM00422">
    <property type="entry name" value="HTH_MERR"/>
    <property type="match status" value="2"/>
</dbReference>
<evidence type="ECO:0000256" key="4">
    <source>
        <dbReference type="ARBA" id="ARBA00023163"/>
    </source>
</evidence>
<dbReference type="InterPro" id="IPR009061">
    <property type="entry name" value="DNA-bd_dom_put_sf"/>
</dbReference>
<dbReference type="EMBL" id="JABELX010000001">
    <property type="protein sequence ID" value="NNH69104.1"/>
    <property type="molecule type" value="Genomic_DNA"/>
</dbReference>
<evidence type="ECO:0000256" key="3">
    <source>
        <dbReference type="ARBA" id="ARBA00023125"/>
    </source>
</evidence>
<dbReference type="Proteomes" id="UP000586827">
    <property type="component" value="Unassembled WGS sequence"/>
</dbReference>
<keyword evidence="1" id="KW-0678">Repressor</keyword>
<sequence length="244" mass="26402">MIEEPAAVLTVTMVAEATGYSVQQVRDLERLGVLAAAIRASNGYRQFAPDHVRDLHAYRDLAYAVGPVEARHVLRAIRSLPLTDAAALVCDLPARLNQEREQALAARVALHAISAEAATDTAPVAADAMTITELSRALGLRASTLRFWEQAGLITPDRVPTRSGSARRYQPAAIHHARITTALRAAGYGITDIQRTLTAIRELRDVSHSLAALDDRLHTIAQRQLALLRAVATIGQIIRDGESS</sequence>
<reference evidence="6 7" key="1">
    <citation type="submission" date="2020-05" db="EMBL/GenBank/DDBJ databases">
        <title>MicrobeNet Type strains.</title>
        <authorList>
            <person name="Nicholson A.C."/>
        </authorList>
    </citation>
    <scope>NUCLEOTIDE SEQUENCE [LARGE SCALE GENOMIC DNA]</scope>
    <source>
        <strain evidence="6 7">JCM 3224</strain>
    </source>
</reference>
<evidence type="ECO:0000259" key="5">
    <source>
        <dbReference type="PROSITE" id="PS50937"/>
    </source>
</evidence>
<proteinExistence type="predicted"/>
<dbReference type="GO" id="GO:0003677">
    <property type="term" value="F:DNA binding"/>
    <property type="evidence" value="ECO:0007669"/>
    <property type="project" value="UniProtKB-KW"/>
</dbReference>
<dbReference type="AlphaFoldDB" id="A0A849BSK0"/>
<dbReference type="InterPro" id="IPR047057">
    <property type="entry name" value="MerR_fam"/>
</dbReference>
<dbReference type="PANTHER" id="PTHR30204:SF69">
    <property type="entry name" value="MERR-FAMILY TRANSCRIPTIONAL REGULATOR"/>
    <property type="match status" value="1"/>
</dbReference>
<keyword evidence="7" id="KW-1185">Reference proteome</keyword>
<dbReference type="PANTHER" id="PTHR30204">
    <property type="entry name" value="REDOX-CYCLING DRUG-SENSING TRANSCRIPTIONAL ACTIVATOR SOXR"/>
    <property type="match status" value="1"/>
</dbReference>
<dbReference type="SUPFAM" id="SSF46955">
    <property type="entry name" value="Putative DNA-binding domain"/>
    <property type="match status" value="2"/>
</dbReference>
<feature type="domain" description="HTH merR-type" evidence="5">
    <location>
        <begin position="128"/>
        <end position="199"/>
    </location>
</feature>
<gene>
    <name evidence="6" type="ORF">HLB23_04320</name>
</gene>
<keyword evidence="2" id="KW-0805">Transcription regulation</keyword>
<dbReference type="InterPro" id="IPR000551">
    <property type="entry name" value="MerR-type_HTH_dom"/>
</dbReference>
<protein>
    <submittedName>
        <fullName evidence="6">MerR family transcriptional regulator</fullName>
    </submittedName>
</protein>
<accession>A0A849BSK0</accession>
<evidence type="ECO:0000313" key="7">
    <source>
        <dbReference type="Proteomes" id="UP000586827"/>
    </source>
</evidence>